<evidence type="ECO:0000313" key="1">
    <source>
        <dbReference type="EMBL" id="EAQ96910.1"/>
    </source>
</evidence>
<dbReference type="eggNOG" id="COG2405">
    <property type="taxonomic scope" value="Bacteria"/>
</dbReference>
<organism evidence="1 2">
    <name type="scientific">Congregibacter litoralis KT71</name>
    <dbReference type="NCBI Taxonomy" id="314285"/>
    <lineage>
        <taxon>Bacteria</taxon>
        <taxon>Pseudomonadati</taxon>
        <taxon>Pseudomonadota</taxon>
        <taxon>Gammaproteobacteria</taxon>
        <taxon>Cellvibrionales</taxon>
        <taxon>Halieaceae</taxon>
        <taxon>Congregibacter</taxon>
    </lineage>
</organism>
<comment type="caution">
    <text evidence="1">The sequence shown here is derived from an EMBL/GenBank/DDBJ whole genome shotgun (WGS) entry which is preliminary data.</text>
</comment>
<dbReference type="AlphaFoldDB" id="A4AB38"/>
<proteinExistence type="predicted"/>
<dbReference type="InterPro" id="IPR029060">
    <property type="entry name" value="PIN-like_dom_sf"/>
</dbReference>
<dbReference type="InterPro" id="IPR021799">
    <property type="entry name" value="PIN-like_prokaryotic"/>
</dbReference>
<reference evidence="1 2" key="2">
    <citation type="journal article" date="2009" name="PLoS ONE">
        <title>The photosynthetic apparatus and its regulation in the aerobic gammaproteobacterium Congregibacter litoralis gen. nov., sp. nov.</title>
        <authorList>
            <person name="Spring S."/>
            <person name="Lunsdorf H."/>
            <person name="Fuchs B.M."/>
            <person name="Tindall B.J."/>
        </authorList>
    </citation>
    <scope>NUCLEOTIDE SEQUENCE [LARGE SCALE GENOMIC DNA]</scope>
    <source>
        <strain evidence="1">KT71</strain>
    </source>
</reference>
<dbReference type="Pfam" id="PF11848">
    <property type="entry name" value="DUF3368"/>
    <property type="match status" value="1"/>
</dbReference>
<keyword evidence="2" id="KW-1185">Reference proteome</keyword>
<dbReference type="SUPFAM" id="SSF88723">
    <property type="entry name" value="PIN domain-like"/>
    <property type="match status" value="1"/>
</dbReference>
<sequence>MRIIVSDSSCLIDLHKARLHLDVLTLPFTFVVPQPLYDRELLSIPPREREMMVARGMQVQRLTGEETQRAQDYANRFLPLAVYDCFALVLAEVNDNSMLLTGDGNLRKVAEGHDVETHGVLWAVDQMEAHTEISVRVLLDALQLYEKDPMVWLPAAELRRRIKALERRLYD</sequence>
<dbReference type="STRING" id="314285.KT71_11434"/>
<evidence type="ECO:0008006" key="3">
    <source>
        <dbReference type="Google" id="ProtNLM"/>
    </source>
</evidence>
<name>A4AB38_9GAMM</name>
<dbReference type="EMBL" id="AAOA02000003">
    <property type="protein sequence ID" value="EAQ96910.1"/>
    <property type="molecule type" value="Genomic_DNA"/>
</dbReference>
<protein>
    <recommendedName>
        <fullName evidence="3">Nucleic acid-binding protein</fullName>
    </recommendedName>
</protein>
<dbReference type="Proteomes" id="UP000019205">
    <property type="component" value="Chromosome"/>
</dbReference>
<dbReference type="HOGENOM" id="CLU_131358_1_0_6"/>
<evidence type="ECO:0000313" key="2">
    <source>
        <dbReference type="Proteomes" id="UP000019205"/>
    </source>
</evidence>
<accession>A4AB38</accession>
<reference evidence="1 2" key="1">
    <citation type="journal article" date="2007" name="Proc. Natl. Acad. Sci. U.S.A.">
        <title>Characterization of a marine gammaproteobacterium capable of aerobic anoxygenic photosynthesis.</title>
        <authorList>
            <person name="Fuchs B.M."/>
            <person name="Spring S."/>
            <person name="Teeling H."/>
            <person name="Quast C."/>
            <person name="Wulf J."/>
            <person name="Schattenhofer M."/>
            <person name="Yan S."/>
            <person name="Ferriera S."/>
            <person name="Johnson J."/>
            <person name="Glockner F.O."/>
            <person name="Amann R."/>
        </authorList>
    </citation>
    <scope>NUCLEOTIDE SEQUENCE [LARGE SCALE GENOMIC DNA]</scope>
    <source>
        <strain evidence="1">KT71</strain>
    </source>
</reference>
<gene>
    <name evidence="1" type="ORF">KT71_11434</name>
</gene>